<proteinExistence type="predicted"/>
<organism evidence="1">
    <name type="scientific">Thalassiosira rotula</name>
    <dbReference type="NCBI Taxonomy" id="49265"/>
    <lineage>
        <taxon>Eukaryota</taxon>
        <taxon>Sar</taxon>
        <taxon>Stramenopiles</taxon>
        <taxon>Ochrophyta</taxon>
        <taxon>Bacillariophyta</taxon>
        <taxon>Coscinodiscophyceae</taxon>
        <taxon>Thalassiosirophycidae</taxon>
        <taxon>Thalassiosirales</taxon>
        <taxon>Thalassiosiraceae</taxon>
        <taxon>Thalassiosira</taxon>
    </lineage>
</organism>
<protein>
    <recommendedName>
        <fullName evidence="2">Reverse transcriptase domain-containing protein</fullName>
    </recommendedName>
</protein>
<geneLocation type="mitochondrion" evidence="1"/>
<dbReference type="InterPro" id="IPR051083">
    <property type="entry name" value="GrpII_Intron_Splice-Mob/Def"/>
</dbReference>
<dbReference type="AlphaFoldDB" id="A0A8B0SDS6"/>
<dbReference type="PANTHER" id="PTHR34047:SF8">
    <property type="entry name" value="PROTEIN YKFC"/>
    <property type="match status" value="1"/>
</dbReference>
<sequence length="809" mass="96078">MNKFTFSKGKFFGQCTNIGYDLLYARFSAITYSGTRSGVVGRLVNFKTHVSQCPKKGRFLLNIADGGIPSYKFLNRKMGRTFIQSSGFFNNKTNFYSTFTHDSTYKELAKQKCGDQFKTVYIWHKALILFDTKVQLYYQYKKTFQPFLSKLDLIQETNRLTLNYFWLISKHVKEHRNLLFGDKIIFSNIPPKLENLQSLFIDSCVSRYYATRKIQDSPGCFSAGVNNIAFLKVESELIRYRESMLIGTRYSISGKNNRVKKDLPFKARFIKKVKEKIKDQVIKANLKLETQLYGECDPKTYYTNYKGDRAKRILVVKRTSAKKRLLSVFTLQDRVLQTIIQTALHPILEYQSDFYSFGFRPKRSAINAVVLLIERLESQGKLKKVNELLFVKVSKKKYHSFKGCRFHKKKVLKNERISKKGQKLFYNYYLCKYNRPAKDLKAKYLPFLFFSNYYIINIDIWRCFENINYQIVIEKYPLCNKYRFFLKVWLKIATHNFSTWKHKASVIEDHVNFSTFQSFILSSGLINCVLDELEKFIKFIYKPFKANKYRRSDKDLITILKCKKNFKKIETDVPIRFVFARSVDDIIIIGKHNLDTFPKVIDALTNELRTKRLRIKNKKDFSFWLKPNISFDFLGFRFISTTFKSDKLNRKKYRVSNNYGLCNVVYNRIFIKNLSVFLSSKSFQGCCYRIRNILTRLNSLLPVNELIQRYNKSLRRIVNYFGITWTTRIQLRYLDFLGFRWFRRLLLQKFASTPGVRGKVTKIYYTKDWRVHINKKIQIKTNDLKTFINVRRAYSLLHSNIYLDLFKTQ</sequence>
<gene>
    <name evidence="1" type="primary">orf809</name>
</gene>
<reference evidence="1" key="1">
    <citation type="submission" date="2020-09" db="EMBL/GenBank/DDBJ databases">
        <authorList>
            <person name="Liu K."/>
            <person name="Chen N."/>
        </authorList>
    </citation>
    <scope>NUCLEOTIDE SEQUENCE</scope>
    <source>
        <strain evidence="1">CNS00050</strain>
    </source>
</reference>
<dbReference type="RefSeq" id="YP_010252045.1">
    <property type="nucleotide sequence ID" value="NC_060383.1"/>
</dbReference>
<dbReference type="PANTHER" id="PTHR34047">
    <property type="entry name" value="NUCLEAR INTRON MATURASE 1, MITOCHONDRIAL-RELATED"/>
    <property type="match status" value="1"/>
</dbReference>
<accession>A0A8B0SDS6</accession>
<keyword evidence="1" id="KW-0496">Mitochondrion</keyword>
<dbReference type="EMBL" id="MW013552">
    <property type="protein sequence ID" value="QTX08925.1"/>
    <property type="molecule type" value="Genomic_DNA"/>
</dbReference>
<evidence type="ECO:0000313" key="1">
    <source>
        <dbReference type="EMBL" id="QTX08925.1"/>
    </source>
</evidence>
<dbReference type="GeneID" id="70637905"/>
<name>A0A8B0SDS6_9STRA</name>
<evidence type="ECO:0008006" key="2">
    <source>
        <dbReference type="Google" id="ProtNLM"/>
    </source>
</evidence>